<dbReference type="Proteomes" id="UP000273278">
    <property type="component" value="Chromosome"/>
</dbReference>
<dbReference type="PANTHER" id="PTHR35330">
    <property type="entry name" value="SIROHEME BIOSYNTHESIS PROTEIN MET8"/>
    <property type="match status" value="1"/>
</dbReference>
<evidence type="ECO:0000256" key="4">
    <source>
        <dbReference type="ARBA" id="ARBA00023027"/>
    </source>
</evidence>
<dbReference type="PANTHER" id="PTHR35330:SF1">
    <property type="entry name" value="SIROHEME BIOSYNTHESIS PROTEIN MET8"/>
    <property type="match status" value="1"/>
</dbReference>
<dbReference type="GO" id="GO:0004325">
    <property type="term" value="F:ferrochelatase activity"/>
    <property type="evidence" value="ECO:0007669"/>
    <property type="project" value="InterPro"/>
</dbReference>
<evidence type="ECO:0000256" key="5">
    <source>
        <dbReference type="ARBA" id="ARBA00023244"/>
    </source>
</evidence>
<reference evidence="7 8" key="1">
    <citation type="submission" date="2016-10" db="EMBL/GenBank/DDBJ databases">
        <title>Complete genome of the TMA-utilizing, human hosted archaeon Methanomethylophilus alvus Gen. nov, sp. nov., strain Mx-05, derived from a pure culture.</title>
        <authorList>
            <person name="Brugere J.-F."/>
            <person name="Ben Hania W."/>
            <person name="Chaudhary P.P."/>
            <person name="Gaci N."/>
            <person name="Borrel G."/>
            <person name="Cao Van Tuat L."/>
            <person name="Fardeau M.-L."/>
            <person name="Harris H.M.B."/>
            <person name="O'Toole P.W."/>
            <person name="Ollivier B."/>
        </authorList>
    </citation>
    <scope>NUCLEOTIDE SEQUENCE [LARGE SCALE GENOMIC DNA]</scope>
    <source>
        <strain evidence="7 8">Mx-05</strain>
    </source>
</reference>
<keyword evidence="5" id="KW-0627">Porphyrin biosynthesis</keyword>
<dbReference type="InterPro" id="IPR028161">
    <property type="entry name" value="Met8-like"/>
</dbReference>
<evidence type="ECO:0000313" key="7">
    <source>
        <dbReference type="EMBL" id="AYQ55427.1"/>
    </source>
</evidence>
<dbReference type="EMBL" id="CP017686">
    <property type="protein sequence ID" value="AYQ55427.1"/>
    <property type="molecule type" value="Genomic_DNA"/>
</dbReference>
<dbReference type="Gene3D" id="3.40.50.720">
    <property type="entry name" value="NAD(P)-binding Rossmann-like Domain"/>
    <property type="match status" value="1"/>
</dbReference>
<dbReference type="SUPFAM" id="SSF75615">
    <property type="entry name" value="Siroheme synthase middle domains-like"/>
    <property type="match status" value="1"/>
</dbReference>
<evidence type="ECO:0000256" key="2">
    <source>
        <dbReference type="ARBA" id="ARBA00012400"/>
    </source>
</evidence>
<evidence type="ECO:0000256" key="3">
    <source>
        <dbReference type="ARBA" id="ARBA00023002"/>
    </source>
</evidence>
<dbReference type="Pfam" id="PF13241">
    <property type="entry name" value="NAD_binding_7"/>
    <property type="match status" value="1"/>
</dbReference>
<dbReference type="GO" id="GO:0043115">
    <property type="term" value="F:precorrin-2 dehydrogenase activity"/>
    <property type="evidence" value="ECO:0007669"/>
    <property type="project" value="UniProtKB-EC"/>
</dbReference>
<name>A0A3G3IHT9_9ARCH</name>
<comment type="pathway">
    <text evidence="1">Porphyrin-containing compound metabolism; siroheme biosynthesis; sirohydrochlorin from precorrin-2: step 1/1.</text>
</comment>
<evidence type="ECO:0000256" key="1">
    <source>
        <dbReference type="ARBA" id="ARBA00005010"/>
    </source>
</evidence>
<dbReference type="UniPathway" id="UPA00262">
    <property type="reaction ID" value="UER00222"/>
</dbReference>
<dbReference type="SUPFAM" id="SSF51735">
    <property type="entry name" value="NAD(P)-binding Rossmann-fold domains"/>
    <property type="match status" value="1"/>
</dbReference>
<accession>A0A3G3IHT9</accession>
<dbReference type="AlphaFoldDB" id="A0A3G3IHT9"/>
<evidence type="ECO:0000313" key="8">
    <source>
        <dbReference type="Proteomes" id="UP000273278"/>
    </source>
</evidence>
<gene>
    <name evidence="7" type="ORF">BKD89_06405</name>
</gene>
<comment type="catalytic activity">
    <reaction evidence="6">
        <text>precorrin-2 + NAD(+) = sirohydrochlorin + NADH + 2 H(+)</text>
        <dbReference type="Rhea" id="RHEA:15613"/>
        <dbReference type="ChEBI" id="CHEBI:15378"/>
        <dbReference type="ChEBI" id="CHEBI:57540"/>
        <dbReference type="ChEBI" id="CHEBI:57945"/>
        <dbReference type="ChEBI" id="CHEBI:58351"/>
        <dbReference type="ChEBI" id="CHEBI:58827"/>
        <dbReference type="EC" id="1.3.1.76"/>
    </reaction>
</comment>
<dbReference type="InterPro" id="IPR036291">
    <property type="entry name" value="NAD(P)-bd_dom_sf"/>
</dbReference>
<dbReference type="GO" id="GO:0019354">
    <property type="term" value="P:siroheme biosynthetic process"/>
    <property type="evidence" value="ECO:0007669"/>
    <property type="project" value="UniProtKB-UniPathway"/>
</dbReference>
<keyword evidence="3" id="KW-0560">Oxidoreductase</keyword>
<dbReference type="EC" id="1.3.1.76" evidence="2"/>
<dbReference type="NCBIfam" id="TIGR01470">
    <property type="entry name" value="cysG_Nterm"/>
    <property type="match status" value="1"/>
</dbReference>
<proteinExistence type="predicted"/>
<dbReference type="InterPro" id="IPR006367">
    <property type="entry name" value="Sirohaem_synthase_N"/>
</dbReference>
<sequence>MVPVFLEPTKERKVVVFGGGMVAYRKCRQFEGFRITVVADRTVPGMEDVCDEIVLEHFDPSDISPFLEGAFIAVAATDSKDLNAAIRDSARSKGVLVNSAHGGGDVLLPSSVRKKHYTVAVSSEGSVPAFPPYVAKKIDGFLGEEYDMMLSLLTDLRKDLKDRIGSQPERAEFLAEVLGDEDIWHMLREGDREGAMEKALDIEEGYTQRADSTNPLAQSSHDSAC</sequence>
<organism evidence="7 8">
    <name type="scientific">Methanomethylophilus alvi</name>
    <dbReference type="NCBI Taxonomy" id="1291540"/>
    <lineage>
        <taxon>Archaea</taxon>
        <taxon>Methanobacteriati</taxon>
        <taxon>Thermoplasmatota</taxon>
        <taxon>Thermoplasmata</taxon>
        <taxon>Methanomassiliicoccales</taxon>
        <taxon>Methanomethylophilaceae</taxon>
        <taxon>Methanomethylophilus</taxon>
    </lineage>
</organism>
<protein>
    <recommendedName>
        <fullName evidence="2">precorrin-2 dehydrogenase</fullName>
        <ecNumber evidence="2">1.3.1.76</ecNumber>
    </recommendedName>
</protein>
<keyword evidence="4" id="KW-0520">NAD</keyword>
<evidence type="ECO:0000256" key="6">
    <source>
        <dbReference type="ARBA" id="ARBA00047561"/>
    </source>
</evidence>